<dbReference type="PROSITE" id="PS51918">
    <property type="entry name" value="RADICAL_SAM"/>
    <property type="match status" value="1"/>
</dbReference>
<keyword evidence="3" id="KW-0949">S-adenosyl-L-methionine</keyword>
<dbReference type="GO" id="GO:0006779">
    <property type="term" value="P:porphyrin-containing compound biosynthetic process"/>
    <property type="evidence" value="ECO:0007669"/>
    <property type="project" value="InterPro"/>
</dbReference>
<evidence type="ECO:0000256" key="4">
    <source>
        <dbReference type="ARBA" id="ARBA00022723"/>
    </source>
</evidence>
<dbReference type="SFLD" id="SFLDS00029">
    <property type="entry name" value="Radical_SAM"/>
    <property type="match status" value="1"/>
</dbReference>
<keyword evidence="6" id="KW-0411">Iron-sulfur</keyword>
<dbReference type="SFLD" id="SFLDF00288">
    <property type="entry name" value="HemN-like__clustered_with_nucl"/>
    <property type="match status" value="1"/>
</dbReference>
<accession>X1DJB3</accession>
<evidence type="ECO:0000256" key="6">
    <source>
        <dbReference type="ARBA" id="ARBA00023014"/>
    </source>
</evidence>
<evidence type="ECO:0000256" key="3">
    <source>
        <dbReference type="ARBA" id="ARBA00022691"/>
    </source>
</evidence>
<dbReference type="GO" id="GO:0046872">
    <property type="term" value="F:metal ion binding"/>
    <property type="evidence" value="ECO:0007669"/>
    <property type="project" value="UniProtKB-KW"/>
</dbReference>
<protein>
    <recommendedName>
        <fullName evidence="8">Radical SAM core domain-containing protein</fullName>
    </recommendedName>
</protein>
<dbReference type="NCBIfam" id="TIGR00539">
    <property type="entry name" value="hemN_rel"/>
    <property type="match status" value="1"/>
</dbReference>
<dbReference type="Pfam" id="PF06969">
    <property type="entry name" value="HemN_C"/>
    <property type="match status" value="1"/>
</dbReference>
<dbReference type="InterPro" id="IPR013785">
    <property type="entry name" value="Aldolase_TIM"/>
</dbReference>
<dbReference type="Gene3D" id="3.20.20.70">
    <property type="entry name" value="Aldolase class I"/>
    <property type="match status" value="1"/>
</dbReference>
<dbReference type="SMART" id="SM00729">
    <property type="entry name" value="Elp3"/>
    <property type="match status" value="1"/>
</dbReference>
<dbReference type="SFLD" id="SFLDG01065">
    <property type="entry name" value="anaerobic_coproporphyrinogen-I"/>
    <property type="match status" value="1"/>
</dbReference>
<dbReference type="SUPFAM" id="SSF102114">
    <property type="entry name" value="Radical SAM enzymes"/>
    <property type="match status" value="1"/>
</dbReference>
<dbReference type="InterPro" id="IPR058240">
    <property type="entry name" value="rSAM_sf"/>
</dbReference>
<sequence length="378" mass="43727">MELGLYLHFPFCISKCPYCDFNSYQLKEDNQISSYISALYQEITAYSQKLKKNNIKTIYLGGGTPTILSGVQIYNILEFCKDKFTIDKDAEITIEANPGTLDDEKIKLLTESGINRLSLGAQSFNDLLLKKLGRIHNTQDIIDSYYLAREKGFNNINIDIMFALPDQTTEDLQVTLKKAISLKPDHLSLYNLTIKPGTEYYKKYKRGKLKLPAEDEEFDMYNWAINFLKENNFEHYEIANFARPYKRSMHNLIYWQNKPYLGIGAGAYSFIKGYRYMNYENPARYIKEIMSGKLPVDNGEKLSLRKRMIETIILGLRTKDGVGYKKFKTRFAVNLNDIFSKQVDKLVNLGLLEKGDCKIKLTNKGIFLANTVFREFVD</sequence>
<proteinExistence type="inferred from homology"/>
<dbReference type="GO" id="GO:0051539">
    <property type="term" value="F:4 iron, 4 sulfur cluster binding"/>
    <property type="evidence" value="ECO:0007669"/>
    <property type="project" value="InterPro"/>
</dbReference>
<dbReference type="AlphaFoldDB" id="X1DJB3"/>
<keyword evidence="2" id="KW-0349">Heme</keyword>
<dbReference type="PANTHER" id="PTHR13932">
    <property type="entry name" value="COPROPORPHYRINIGEN III OXIDASE"/>
    <property type="match status" value="1"/>
</dbReference>
<gene>
    <name evidence="9" type="ORF">S03H2_01554</name>
</gene>
<comment type="similarity">
    <text evidence="1">Belongs to the anaerobic coproporphyrinogen-III oxidase family. HemW subfamily.</text>
</comment>
<dbReference type="InterPro" id="IPR004559">
    <property type="entry name" value="HemW-like"/>
</dbReference>
<dbReference type="InterPro" id="IPR034505">
    <property type="entry name" value="Coproporphyrinogen-III_oxidase"/>
</dbReference>
<dbReference type="InterPro" id="IPR010723">
    <property type="entry name" value="HemN_C"/>
</dbReference>
<reference evidence="9" key="1">
    <citation type="journal article" date="2014" name="Front. Microbiol.">
        <title>High frequency of phylogenetically diverse reductive dehalogenase-homologous genes in deep subseafloor sedimentary metagenomes.</title>
        <authorList>
            <person name="Kawai M."/>
            <person name="Futagami T."/>
            <person name="Toyoda A."/>
            <person name="Takaki Y."/>
            <person name="Nishi S."/>
            <person name="Hori S."/>
            <person name="Arai W."/>
            <person name="Tsubouchi T."/>
            <person name="Morono Y."/>
            <person name="Uchiyama I."/>
            <person name="Ito T."/>
            <person name="Fujiyama A."/>
            <person name="Inagaki F."/>
            <person name="Takami H."/>
        </authorList>
    </citation>
    <scope>NUCLEOTIDE SEQUENCE</scope>
    <source>
        <strain evidence="9">Expedition CK06-06</strain>
    </source>
</reference>
<dbReference type="GO" id="GO:0004109">
    <property type="term" value="F:coproporphyrinogen oxidase activity"/>
    <property type="evidence" value="ECO:0007669"/>
    <property type="project" value="InterPro"/>
</dbReference>
<comment type="caution">
    <text evidence="9">The sequence shown here is derived from an EMBL/GenBank/DDBJ whole genome shotgun (WGS) entry which is preliminary data.</text>
</comment>
<keyword evidence="4" id="KW-0479">Metal-binding</keyword>
<dbReference type="PANTHER" id="PTHR13932:SF5">
    <property type="entry name" value="RADICAL S-ADENOSYL METHIONINE DOMAIN-CONTAINING PROTEIN 1, MITOCHONDRIAL"/>
    <property type="match status" value="1"/>
</dbReference>
<evidence type="ECO:0000256" key="7">
    <source>
        <dbReference type="ARBA" id="ARBA00023186"/>
    </source>
</evidence>
<dbReference type="SFLD" id="SFLDG01082">
    <property type="entry name" value="B12-binding_domain_containing"/>
    <property type="match status" value="1"/>
</dbReference>
<evidence type="ECO:0000256" key="5">
    <source>
        <dbReference type="ARBA" id="ARBA00023004"/>
    </source>
</evidence>
<dbReference type="GO" id="GO:0005737">
    <property type="term" value="C:cytoplasm"/>
    <property type="evidence" value="ECO:0007669"/>
    <property type="project" value="InterPro"/>
</dbReference>
<feature type="domain" description="Radical SAM core" evidence="8">
    <location>
        <begin position="1"/>
        <end position="234"/>
    </location>
</feature>
<dbReference type="SFLD" id="SFLDF00562">
    <property type="entry name" value="HemN-like__clustered_with_heat"/>
    <property type="match status" value="1"/>
</dbReference>
<feature type="non-terminal residue" evidence="9">
    <location>
        <position position="378"/>
    </location>
</feature>
<name>X1DJB3_9ZZZZ</name>
<keyword evidence="5" id="KW-0408">Iron</keyword>
<keyword evidence="7" id="KW-0143">Chaperone</keyword>
<dbReference type="InterPro" id="IPR006638">
    <property type="entry name" value="Elp3/MiaA/NifB-like_rSAM"/>
</dbReference>
<evidence type="ECO:0000256" key="1">
    <source>
        <dbReference type="ARBA" id="ARBA00006100"/>
    </source>
</evidence>
<organism evidence="9">
    <name type="scientific">marine sediment metagenome</name>
    <dbReference type="NCBI Taxonomy" id="412755"/>
    <lineage>
        <taxon>unclassified sequences</taxon>
        <taxon>metagenomes</taxon>
        <taxon>ecological metagenomes</taxon>
    </lineage>
</organism>
<evidence type="ECO:0000259" key="8">
    <source>
        <dbReference type="PROSITE" id="PS51918"/>
    </source>
</evidence>
<evidence type="ECO:0000313" key="9">
    <source>
        <dbReference type="EMBL" id="GAH20961.1"/>
    </source>
</evidence>
<evidence type="ECO:0000256" key="2">
    <source>
        <dbReference type="ARBA" id="ARBA00022617"/>
    </source>
</evidence>
<dbReference type="Pfam" id="PF04055">
    <property type="entry name" value="Radical_SAM"/>
    <property type="match status" value="1"/>
</dbReference>
<dbReference type="InterPro" id="IPR007197">
    <property type="entry name" value="rSAM"/>
</dbReference>
<dbReference type="EMBL" id="BARU01000462">
    <property type="protein sequence ID" value="GAH20961.1"/>
    <property type="molecule type" value="Genomic_DNA"/>
</dbReference>